<sequence>MKINAILMASGLSKRMGENKLMLEFRGKKIYEYALDLLEEIGFDKVVVASSYEKILKDAEARGFLALENKDNEVGKSSSIKLGVRACDEDAAMMFFVADQPLLTKETCKNLIASFKENPLMTYPRVGMRRGAPVIFPASYRKKLLSLEADQGGMIFAKDDKTNKVEIGNEDELLDIDTLEAYERLKKDHE</sequence>
<dbReference type="PANTHER" id="PTHR43777:SF1">
    <property type="entry name" value="MOLYBDENUM COFACTOR CYTIDYLYLTRANSFERASE"/>
    <property type="match status" value="1"/>
</dbReference>
<organism evidence="2 3">
    <name type="scientific">Anaerococcus tetradius</name>
    <dbReference type="NCBI Taxonomy" id="33036"/>
    <lineage>
        <taxon>Bacteria</taxon>
        <taxon>Bacillati</taxon>
        <taxon>Bacillota</taxon>
        <taxon>Tissierellia</taxon>
        <taxon>Tissierellales</taxon>
        <taxon>Peptoniphilaceae</taxon>
        <taxon>Anaerococcus</taxon>
    </lineage>
</organism>
<dbReference type="PATRIC" id="fig|33036.3.peg.1083"/>
<dbReference type="RefSeq" id="WP_060929440.1">
    <property type="nucleotide sequence ID" value="NZ_CAMXZL010000003.1"/>
</dbReference>
<reference evidence="3" key="1">
    <citation type="submission" date="2016-01" db="EMBL/GenBank/DDBJ databases">
        <authorList>
            <person name="Mitreva M."/>
            <person name="Pepin K.H."/>
            <person name="Mihindukulasuriya K.A."/>
            <person name="Fulton R."/>
            <person name="Fronick C."/>
            <person name="O'Laughlin M."/>
            <person name="Miner T."/>
            <person name="Herter B."/>
            <person name="Rosa B.A."/>
            <person name="Cordes M."/>
            <person name="Tomlinson C."/>
            <person name="Wollam A."/>
            <person name="Palsikar V.B."/>
            <person name="Mardis E.R."/>
            <person name="Wilson R.K."/>
        </authorList>
    </citation>
    <scope>NUCLEOTIDE SEQUENCE [LARGE SCALE GENOMIC DNA]</scope>
    <source>
        <strain evidence="3">MJR8151</strain>
    </source>
</reference>
<evidence type="ECO:0000313" key="3">
    <source>
        <dbReference type="Proteomes" id="UP000070383"/>
    </source>
</evidence>
<name>A0A133KEC0_9FIRM</name>
<dbReference type="OrthoDB" id="9797742at2"/>
<dbReference type="CDD" id="cd04182">
    <property type="entry name" value="GT_2_like_f"/>
    <property type="match status" value="1"/>
</dbReference>
<keyword evidence="3" id="KW-1185">Reference proteome</keyword>
<dbReference type="PANTHER" id="PTHR43777">
    <property type="entry name" value="MOLYBDENUM COFACTOR CYTIDYLYLTRANSFERASE"/>
    <property type="match status" value="1"/>
</dbReference>
<gene>
    <name evidence="2" type="ORF">HMPREF3200_01095</name>
</gene>
<evidence type="ECO:0000313" key="2">
    <source>
        <dbReference type="EMBL" id="KWZ77886.1"/>
    </source>
</evidence>
<dbReference type="Gene3D" id="3.90.550.10">
    <property type="entry name" value="Spore Coat Polysaccharide Biosynthesis Protein SpsA, Chain A"/>
    <property type="match status" value="1"/>
</dbReference>
<feature type="domain" description="MobA-like NTP transferase" evidence="1">
    <location>
        <begin position="5"/>
        <end position="157"/>
    </location>
</feature>
<dbReference type="GO" id="GO:0016779">
    <property type="term" value="F:nucleotidyltransferase activity"/>
    <property type="evidence" value="ECO:0007669"/>
    <property type="project" value="UniProtKB-ARBA"/>
</dbReference>
<proteinExistence type="predicted"/>
<accession>A0A133KEC0</accession>
<comment type="caution">
    <text evidence="2">The sequence shown here is derived from an EMBL/GenBank/DDBJ whole genome shotgun (WGS) entry which is preliminary data.</text>
</comment>
<evidence type="ECO:0000259" key="1">
    <source>
        <dbReference type="Pfam" id="PF12804"/>
    </source>
</evidence>
<dbReference type="STRING" id="33036.HMPREF3200_01095"/>
<dbReference type="EMBL" id="LRPM01000041">
    <property type="protein sequence ID" value="KWZ77886.1"/>
    <property type="molecule type" value="Genomic_DNA"/>
</dbReference>
<dbReference type="SUPFAM" id="SSF53448">
    <property type="entry name" value="Nucleotide-diphospho-sugar transferases"/>
    <property type="match status" value="1"/>
</dbReference>
<dbReference type="InterPro" id="IPR029044">
    <property type="entry name" value="Nucleotide-diphossugar_trans"/>
</dbReference>
<dbReference type="Pfam" id="PF12804">
    <property type="entry name" value="NTP_transf_3"/>
    <property type="match status" value="1"/>
</dbReference>
<dbReference type="Proteomes" id="UP000070383">
    <property type="component" value="Unassembled WGS sequence"/>
</dbReference>
<dbReference type="AlphaFoldDB" id="A0A133KEC0"/>
<dbReference type="InterPro" id="IPR025877">
    <property type="entry name" value="MobA-like_NTP_Trfase"/>
</dbReference>
<protein>
    <recommendedName>
        <fullName evidence="1">MobA-like NTP transferase domain-containing protein</fullName>
    </recommendedName>
</protein>